<organism evidence="1 2">
    <name type="scientific">Acidithiobacillus marinus</name>
    <dbReference type="NCBI Taxonomy" id="187490"/>
    <lineage>
        <taxon>Bacteria</taxon>
        <taxon>Pseudomonadati</taxon>
        <taxon>Pseudomonadota</taxon>
        <taxon>Acidithiobacillia</taxon>
        <taxon>Acidithiobacillales</taxon>
        <taxon>Acidithiobacillaceae</taxon>
        <taxon>Acidithiobacillus</taxon>
    </lineage>
</organism>
<proteinExistence type="predicted"/>
<evidence type="ECO:0000313" key="1">
    <source>
        <dbReference type="EMBL" id="PKY10022.1"/>
    </source>
</evidence>
<keyword evidence="2" id="KW-1185">Reference proteome</keyword>
<protein>
    <submittedName>
        <fullName evidence="1">Uncharacterized protein</fullName>
    </submittedName>
</protein>
<evidence type="ECO:0000313" key="2">
    <source>
        <dbReference type="Proteomes" id="UP000234329"/>
    </source>
</evidence>
<dbReference type="Proteomes" id="UP000234329">
    <property type="component" value="Unassembled WGS sequence"/>
</dbReference>
<name>A0A2I1DJH7_9PROT</name>
<accession>A0A2I1DJH7</accession>
<sequence>MEAVINGMNILFFSAEACPVSWWCASLAKRALQQRSLKICRENSQDFVFEGKEKQGNHVVASCRIRVARIL</sequence>
<gene>
    <name evidence="1" type="ORF">B1757_12110</name>
</gene>
<comment type="caution">
    <text evidence="1">The sequence shown here is derived from an EMBL/GenBank/DDBJ whole genome shotgun (WGS) entry which is preliminary data.</text>
</comment>
<dbReference type="InParanoid" id="A0A2I1DJH7"/>
<dbReference type="AlphaFoldDB" id="A0A2I1DJH7"/>
<reference evidence="1 2" key="1">
    <citation type="submission" date="2017-03" db="EMBL/GenBank/DDBJ databases">
        <title>Draft genime sequence of the acidophilic sulfur-oxidizing bacterium Acidithiobacillus sp. SH, isolated from seawater.</title>
        <authorList>
            <person name="Sharmin S."/>
            <person name="Tokuhisa M."/>
            <person name="Kanao T."/>
            <person name="Kamimura K."/>
        </authorList>
    </citation>
    <scope>NUCLEOTIDE SEQUENCE [LARGE SCALE GENOMIC DNA]</scope>
    <source>
        <strain evidence="1 2">SH</strain>
    </source>
</reference>
<dbReference type="EMBL" id="MXAV01000044">
    <property type="protein sequence ID" value="PKY10022.1"/>
    <property type="molecule type" value="Genomic_DNA"/>
</dbReference>